<organism evidence="1 2">
    <name type="scientific">Listeria grayi DSM 20601</name>
    <dbReference type="NCBI Taxonomy" id="525367"/>
    <lineage>
        <taxon>Bacteria</taxon>
        <taxon>Bacillati</taxon>
        <taxon>Bacillota</taxon>
        <taxon>Bacilli</taxon>
        <taxon>Bacillales</taxon>
        <taxon>Listeriaceae</taxon>
        <taxon>Listeria</taxon>
    </lineage>
</organism>
<dbReference type="STRING" id="525367.HMPREF0556_11085"/>
<dbReference type="Proteomes" id="UP000010119">
    <property type="component" value="Unassembled WGS sequence"/>
</dbReference>
<gene>
    <name evidence="1" type="ORF">HMPREF0556_11085</name>
</gene>
<dbReference type="EMBL" id="ACCR02000003">
    <property type="protein sequence ID" value="EFI84532.1"/>
    <property type="molecule type" value="Genomic_DNA"/>
</dbReference>
<protein>
    <submittedName>
        <fullName evidence="1">Uncharacterized protein</fullName>
    </submittedName>
</protein>
<name>D7UXX4_LISGR</name>
<keyword evidence="2" id="KW-1185">Reference proteome</keyword>
<dbReference type="AlphaFoldDB" id="D7UXX4"/>
<reference evidence="1" key="1">
    <citation type="submission" date="2010-06" db="EMBL/GenBank/DDBJ databases">
        <authorList>
            <person name="Muzny D."/>
            <person name="Qin X."/>
            <person name="Buhay C."/>
            <person name="Dugan-Rocha S."/>
            <person name="Ding Y."/>
            <person name="Chen G."/>
            <person name="Hawes A."/>
            <person name="Holder M."/>
            <person name="Jhangiani S."/>
            <person name="Johnson A."/>
            <person name="Khan Z."/>
            <person name="Li Z."/>
            <person name="Liu W."/>
            <person name="Liu X."/>
            <person name="Perez L."/>
            <person name="Shen H."/>
            <person name="Wang Q."/>
            <person name="Watt J."/>
            <person name="Xi L."/>
            <person name="Xin Y."/>
            <person name="Zhou J."/>
            <person name="Deng J."/>
            <person name="Jiang H."/>
            <person name="Liu Y."/>
            <person name="Qu J."/>
            <person name="Song X.-Z."/>
            <person name="Zhang L."/>
            <person name="Villasana D."/>
            <person name="Johnson A."/>
            <person name="Liu J."/>
            <person name="Liyanage D."/>
            <person name="Lorensuhewa L."/>
            <person name="Robinson T."/>
            <person name="Song A."/>
            <person name="Song B.-B."/>
            <person name="Dinh H."/>
            <person name="Thornton R."/>
            <person name="Coyle M."/>
            <person name="Francisco L."/>
            <person name="Jackson L."/>
            <person name="Javaid M."/>
            <person name="Korchina V."/>
            <person name="Kovar C."/>
            <person name="Mata R."/>
            <person name="Mathew T."/>
            <person name="Ngo R."/>
            <person name="Nguyen L."/>
            <person name="Nguyen N."/>
            <person name="Okwuonu G."/>
            <person name="Ongeri F."/>
            <person name="Pham C."/>
            <person name="Simmons D."/>
            <person name="Wilczek-Boney K."/>
            <person name="Hale W."/>
            <person name="Jakkamsetti A."/>
            <person name="Pham P."/>
            <person name="Ruth R."/>
            <person name="San Lucas F."/>
            <person name="Warren J."/>
            <person name="Zhang J."/>
            <person name="Zhao Z."/>
            <person name="Zhou C."/>
            <person name="Zhu D."/>
            <person name="Lee S."/>
            <person name="Bess C."/>
            <person name="Blankenburg K."/>
            <person name="Forbes L."/>
            <person name="Fu Q."/>
            <person name="Gubbala S."/>
            <person name="Hirani K."/>
            <person name="Jayaseelan J.C."/>
            <person name="Lara F."/>
            <person name="Munidasa M."/>
            <person name="Palculict T."/>
            <person name="Patil S."/>
            <person name="Pu L.-L."/>
            <person name="Saada N."/>
            <person name="Tang L."/>
            <person name="Weissenberger G."/>
            <person name="Zhu Y."/>
            <person name="Hemphill L."/>
            <person name="Shang Y."/>
            <person name="Youmans B."/>
            <person name="Ayvaz T."/>
            <person name="Ross M."/>
            <person name="Santibanez J."/>
            <person name="Aqrawi P."/>
            <person name="Gross S."/>
            <person name="Joshi V."/>
            <person name="Fowler G."/>
            <person name="Nazareth L."/>
            <person name="Reid J."/>
            <person name="Worley K."/>
            <person name="Petrosino J."/>
            <person name="Highlander S."/>
            <person name="Gibbs R."/>
        </authorList>
    </citation>
    <scope>NUCLEOTIDE SEQUENCE [LARGE SCALE GENOMIC DNA]</scope>
    <source>
        <strain evidence="1">DSM 20601</strain>
    </source>
</reference>
<sequence>MRSEVFSQIKGTVLLKDCFFMTPQRFSRPVFPKDSLEKT</sequence>
<comment type="caution">
    <text evidence="1">The sequence shown here is derived from an EMBL/GenBank/DDBJ whole genome shotgun (WGS) entry which is preliminary data.</text>
</comment>
<evidence type="ECO:0000313" key="1">
    <source>
        <dbReference type="EMBL" id="EFI84532.1"/>
    </source>
</evidence>
<evidence type="ECO:0000313" key="2">
    <source>
        <dbReference type="Proteomes" id="UP000010119"/>
    </source>
</evidence>
<dbReference type="HOGENOM" id="CLU_3312190_0_0_9"/>
<accession>D7UXX4</accession>
<proteinExistence type="predicted"/>